<feature type="chain" id="PRO_5025500535" evidence="1">
    <location>
        <begin position="20"/>
        <end position="134"/>
    </location>
</feature>
<evidence type="ECO:0000256" key="1">
    <source>
        <dbReference type="SAM" id="SignalP"/>
    </source>
</evidence>
<evidence type="ECO:0000313" key="2">
    <source>
        <dbReference type="EMBL" id="KAF1756623.1"/>
    </source>
</evidence>
<dbReference type="KEGG" id="crq:GCK72_013076"/>
<comment type="caution">
    <text evidence="2">The sequence shown here is derived from an EMBL/GenBank/DDBJ whole genome shotgun (WGS) entry which is preliminary data.</text>
</comment>
<dbReference type="EMBL" id="WUAV01000004">
    <property type="protein sequence ID" value="KAF1756623.1"/>
    <property type="molecule type" value="Genomic_DNA"/>
</dbReference>
<gene>
    <name evidence="2" type="ORF">GCK72_013076</name>
</gene>
<name>A0A6A5GPV2_CAERE</name>
<dbReference type="AlphaFoldDB" id="A0A6A5GPV2"/>
<dbReference type="CTD" id="78775710"/>
<sequence>MMAYFWLLLAIIACQSGSSTSPYPMSWDFLDVGVMTQDYWYSSQFPKYTNNGLKPIAFPSTNKSADYTSQTWMDPCYDRYYATPDASLVVFWNIDEEMFCEVLVRLPRTITGPVTYPAKYLFRLEQGGTRCPRV</sequence>
<reference evidence="2 3" key="1">
    <citation type="submission" date="2019-12" db="EMBL/GenBank/DDBJ databases">
        <title>Chromosome-level assembly of the Caenorhabditis remanei genome.</title>
        <authorList>
            <person name="Teterina A.A."/>
            <person name="Willis J.H."/>
            <person name="Phillips P.C."/>
        </authorList>
    </citation>
    <scope>NUCLEOTIDE SEQUENCE [LARGE SCALE GENOMIC DNA]</scope>
    <source>
        <strain evidence="2 3">PX506</strain>
        <tissue evidence="2">Whole organism</tissue>
    </source>
</reference>
<proteinExistence type="predicted"/>
<dbReference type="Proteomes" id="UP000483820">
    <property type="component" value="Chromosome IV"/>
</dbReference>
<accession>A0A6A5GPV2</accession>
<organism evidence="2 3">
    <name type="scientific">Caenorhabditis remanei</name>
    <name type="common">Caenorhabditis vulgaris</name>
    <dbReference type="NCBI Taxonomy" id="31234"/>
    <lineage>
        <taxon>Eukaryota</taxon>
        <taxon>Metazoa</taxon>
        <taxon>Ecdysozoa</taxon>
        <taxon>Nematoda</taxon>
        <taxon>Chromadorea</taxon>
        <taxon>Rhabditida</taxon>
        <taxon>Rhabditina</taxon>
        <taxon>Rhabditomorpha</taxon>
        <taxon>Rhabditoidea</taxon>
        <taxon>Rhabditidae</taxon>
        <taxon>Peloderinae</taxon>
        <taxon>Caenorhabditis</taxon>
    </lineage>
</organism>
<feature type="signal peptide" evidence="1">
    <location>
        <begin position="1"/>
        <end position="19"/>
    </location>
</feature>
<dbReference type="GeneID" id="78775710"/>
<dbReference type="RefSeq" id="XP_053584397.1">
    <property type="nucleotide sequence ID" value="XM_053729625.1"/>
</dbReference>
<evidence type="ECO:0000313" key="3">
    <source>
        <dbReference type="Proteomes" id="UP000483820"/>
    </source>
</evidence>
<keyword evidence="1" id="KW-0732">Signal</keyword>
<protein>
    <submittedName>
        <fullName evidence="2">Uncharacterized protein</fullName>
    </submittedName>
</protein>